<feature type="domain" description="Calcineurin-like phosphoesterase" evidence="2">
    <location>
        <begin position="51"/>
        <end position="221"/>
    </location>
</feature>
<evidence type="ECO:0000313" key="4">
    <source>
        <dbReference type="Proteomes" id="UP000243884"/>
    </source>
</evidence>
<accession>A0A1W1Z5C9</accession>
<dbReference type="SUPFAM" id="SSF56300">
    <property type="entry name" value="Metallo-dependent phosphatases"/>
    <property type="match status" value="1"/>
</dbReference>
<evidence type="ECO:0000259" key="2">
    <source>
        <dbReference type="Pfam" id="PF00149"/>
    </source>
</evidence>
<sequence>MSKHHFLKKALSWTAAGAGLAAYVYYQNYHVKQTNYYVESPIFTEDLNGYRIAQISDLHYPEQRVSLDDILNRIDEMKPNLIVMTGDNLAKSIKGFDEKEWYAFATALTQMALTYAVSGENDLVNPLGRQAEQMLTKAGATYLNDEAVTLTAHGTPFVLMGLMEKPTKRFLKGNALQFIHLTPEQQSLPKLLLAHHPEAFLRYHEDITKSPDLVFSGHAHGGEIRVPHFGGIKAKNQGTLPKYTDGVFHIPGSPNKQMVISTGIAHGELPIRLNNCPEIVNVVLTDSRQSLSDNLQQAVETETALDGGYTVTRLQNDYEERKRAKYQQHSQESVEETESY</sequence>
<evidence type="ECO:0000256" key="1">
    <source>
        <dbReference type="SAM" id="MobiDB-lite"/>
    </source>
</evidence>
<keyword evidence="4" id="KW-1185">Reference proteome</keyword>
<dbReference type="EMBL" id="FWXK01000005">
    <property type="protein sequence ID" value="SMC43148.1"/>
    <property type="molecule type" value="Genomic_DNA"/>
</dbReference>
<organism evidence="3 4">
    <name type="scientific">Aerococcus suis</name>
    <dbReference type="NCBI Taxonomy" id="371602"/>
    <lineage>
        <taxon>Bacteria</taxon>
        <taxon>Bacillati</taxon>
        <taxon>Bacillota</taxon>
        <taxon>Bacilli</taxon>
        <taxon>Lactobacillales</taxon>
        <taxon>Aerococcaceae</taxon>
        <taxon>Aerococcus</taxon>
    </lineage>
</organism>
<dbReference type="InterPro" id="IPR029052">
    <property type="entry name" value="Metallo-depent_PP-like"/>
</dbReference>
<protein>
    <recommendedName>
        <fullName evidence="2">Calcineurin-like phosphoesterase domain-containing protein</fullName>
    </recommendedName>
</protein>
<dbReference type="InterPro" id="IPR051158">
    <property type="entry name" value="Metallophosphoesterase_sf"/>
</dbReference>
<proteinExistence type="predicted"/>
<dbReference type="RefSeq" id="WP_159444439.1">
    <property type="nucleotide sequence ID" value="NZ_FWXK01000005.1"/>
</dbReference>
<dbReference type="AlphaFoldDB" id="A0A1W1Z5C9"/>
<evidence type="ECO:0000313" key="3">
    <source>
        <dbReference type="EMBL" id="SMC43148.1"/>
    </source>
</evidence>
<feature type="region of interest" description="Disordered" evidence="1">
    <location>
        <begin position="321"/>
        <end position="340"/>
    </location>
</feature>
<dbReference type="OrthoDB" id="9780884at2"/>
<dbReference type="PANTHER" id="PTHR31302">
    <property type="entry name" value="TRANSMEMBRANE PROTEIN WITH METALLOPHOSPHOESTERASE DOMAIN-RELATED"/>
    <property type="match status" value="1"/>
</dbReference>
<dbReference type="GO" id="GO:0016787">
    <property type="term" value="F:hydrolase activity"/>
    <property type="evidence" value="ECO:0007669"/>
    <property type="project" value="InterPro"/>
</dbReference>
<reference evidence="4" key="1">
    <citation type="submission" date="2017-04" db="EMBL/GenBank/DDBJ databases">
        <authorList>
            <person name="Varghese N."/>
            <person name="Submissions S."/>
        </authorList>
    </citation>
    <scope>NUCLEOTIDE SEQUENCE [LARGE SCALE GENOMIC DNA]</scope>
    <source>
        <strain evidence="4">DSM 21500</strain>
    </source>
</reference>
<dbReference type="Pfam" id="PF00149">
    <property type="entry name" value="Metallophos"/>
    <property type="match status" value="1"/>
</dbReference>
<name>A0A1W1Z5C9_9LACT</name>
<dbReference type="PANTHER" id="PTHR31302:SF0">
    <property type="entry name" value="TRANSMEMBRANE PROTEIN WITH METALLOPHOSPHOESTERASE DOMAIN"/>
    <property type="match status" value="1"/>
</dbReference>
<dbReference type="InterPro" id="IPR004843">
    <property type="entry name" value="Calcineurin-like_PHP"/>
</dbReference>
<dbReference type="Gene3D" id="3.60.21.10">
    <property type="match status" value="1"/>
</dbReference>
<dbReference type="Proteomes" id="UP000243884">
    <property type="component" value="Unassembled WGS sequence"/>
</dbReference>
<gene>
    <name evidence="3" type="ORF">SAMN04487984_1121</name>
</gene>
<dbReference type="STRING" id="371602.SAMN04487984_1121"/>